<evidence type="ECO:0000313" key="6">
    <source>
        <dbReference type="Proteomes" id="UP001595833"/>
    </source>
</evidence>
<dbReference type="EC" id="3.6.4.-" evidence="5"/>
<dbReference type="SUPFAM" id="SSF52540">
    <property type="entry name" value="P-loop containing nucleoside triphosphate hydrolases"/>
    <property type="match status" value="2"/>
</dbReference>
<keyword evidence="6" id="KW-1185">Reference proteome</keyword>
<feature type="domain" description="Helicase C-terminal" evidence="4">
    <location>
        <begin position="911"/>
        <end position="1067"/>
    </location>
</feature>
<sequence length="1084" mass="116920">MLVLHSLGAVDGRVALWAEDSRLPARVTGRLPRAAVLHPFAMGGAELRAQLRRLNEPATNEPATNGRAANNRAADEPGATESGAWTWSGSEPGPGTEAGEVGELRVWLPSTASGPVSSPELAREQPPRRGALRWREWVVPVLWWDGAAPGRPADCRLGASAKFFTEVVDFGLDLVRRGRVLPVLDDDRSARWRAALSGVDSLRHAALRATMPASFRAATGAVAPGSGGGSGNGAGPGGGIGTGSGVEVDDGLLTGVLDQLVDREVRRLLAGTANASVDETVPLADTASGTTSDMASDMAAGTPSDAISDPGEGGVVGRWLVALAGAPRVDAAAGEVDGLRRVLDAWAARGLRESPVRTCFRLVSPDQGGFLEEQWRVEFVLQAVDEPSVQVSAKQLWRRGDAALRRWVDRPDEVLLGDLGRASRLYPALDRALAAKRPVELAMDVEGAHDFLTHAALLAQAGFGVLLPSWWRQPNRLGLTLEATSRGTAGTVAKESELGLKVLVDYRWELSLGDERLTETELNALAKAKVPLVRVRGQWVHVDRKRLAAGLAFLRHGGGGQMAAAQVLLHSGLHPDDAALPLPLNGVRATGWLGDLLSGEVEHRLEPVEHPPGLVGELRPYQRRGLAWLAFLDRLGLGACLADDMGLGKTVQLLALEAHNRRHGDRPPTLLVCPMSVVGNWQREAARFTPGLRVRVHHGAGRALDADCDLVVTTYAVVARDADQLARVEWDRVVLDEAQNIKNSATRQSRAVRSLPARHRVALTGTPVENRLAELWSIMDFANPGVLGSLSTFRARFAVPVERHHDEDAALRLRRITGPFVLRRLKTDPRVITDLPDKIEVTQLCTLTAEQASLYQAVVDDMFARIAEVQGIQRRGVVLGTMSKLKQVCNHPAQLLGDSSRVAGRSGKLARLEEILEEALADGDKALCFTQFTEFGSLVAPHLAARFDTEVLFLHGGTPKKARDEMVRRFQEEGGPSVFVLSLKAGGTGLNLTAANHVIHLDRWWNPAVEDQATDRAFRIGQRNHVQVRKFVCVGTLEERIDRMIEEKRGLAQLVVGAGEDWLTELSTGELRELLALSGEAVGG</sequence>
<proteinExistence type="predicted"/>
<dbReference type="Gene3D" id="3.40.50.300">
    <property type="entry name" value="P-loop containing nucleotide triphosphate hydrolases"/>
    <property type="match status" value="1"/>
</dbReference>
<evidence type="ECO:0000256" key="1">
    <source>
        <dbReference type="ARBA" id="ARBA00022801"/>
    </source>
</evidence>
<accession>A0ABV9XXJ6</accession>
<dbReference type="GO" id="GO:0004386">
    <property type="term" value="F:helicase activity"/>
    <property type="evidence" value="ECO:0007669"/>
    <property type="project" value="UniProtKB-KW"/>
</dbReference>
<dbReference type="GO" id="GO:0016787">
    <property type="term" value="F:hydrolase activity"/>
    <property type="evidence" value="ECO:0007669"/>
    <property type="project" value="UniProtKB-KW"/>
</dbReference>
<dbReference type="InterPro" id="IPR000330">
    <property type="entry name" value="SNF2_N"/>
</dbReference>
<feature type="domain" description="Helicase ATP-binding" evidence="3">
    <location>
        <begin position="630"/>
        <end position="785"/>
    </location>
</feature>
<keyword evidence="5" id="KW-0067">ATP-binding</keyword>
<feature type="region of interest" description="Disordered" evidence="2">
    <location>
        <begin position="286"/>
        <end position="309"/>
    </location>
</feature>
<dbReference type="Proteomes" id="UP001595833">
    <property type="component" value="Unassembled WGS sequence"/>
</dbReference>
<feature type="compositionally biased region" description="Gly residues" evidence="2">
    <location>
        <begin position="225"/>
        <end position="243"/>
    </location>
</feature>
<dbReference type="CDD" id="cd18012">
    <property type="entry name" value="DEXQc_arch_SWI2_SNF2"/>
    <property type="match status" value="1"/>
</dbReference>
<dbReference type="InterPro" id="IPR022138">
    <property type="entry name" value="DUF3670"/>
</dbReference>
<dbReference type="InterPro" id="IPR038718">
    <property type="entry name" value="SNF2-like_sf"/>
</dbReference>
<name>A0ABV9XXJ6_9PSEU</name>
<dbReference type="SMART" id="SM00490">
    <property type="entry name" value="HELICc"/>
    <property type="match status" value="1"/>
</dbReference>
<reference evidence="6" key="1">
    <citation type="journal article" date="2019" name="Int. J. Syst. Evol. Microbiol.">
        <title>The Global Catalogue of Microorganisms (GCM) 10K type strain sequencing project: providing services to taxonomists for standard genome sequencing and annotation.</title>
        <authorList>
            <consortium name="The Broad Institute Genomics Platform"/>
            <consortium name="The Broad Institute Genome Sequencing Center for Infectious Disease"/>
            <person name="Wu L."/>
            <person name="Ma J."/>
        </authorList>
    </citation>
    <scope>NUCLEOTIDE SEQUENCE [LARGE SCALE GENOMIC DNA]</scope>
    <source>
        <strain evidence="6">KCTC 12848</strain>
    </source>
</reference>
<dbReference type="RefSeq" id="WP_344036794.1">
    <property type="nucleotide sequence ID" value="NZ_BAAAKE010000005.1"/>
</dbReference>
<organism evidence="5 6">
    <name type="scientific">Saccharothrix xinjiangensis</name>
    <dbReference type="NCBI Taxonomy" id="204798"/>
    <lineage>
        <taxon>Bacteria</taxon>
        <taxon>Bacillati</taxon>
        <taxon>Actinomycetota</taxon>
        <taxon>Actinomycetes</taxon>
        <taxon>Pseudonocardiales</taxon>
        <taxon>Pseudonocardiaceae</taxon>
        <taxon>Saccharothrix</taxon>
    </lineage>
</organism>
<dbReference type="InterPro" id="IPR014001">
    <property type="entry name" value="Helicase_ATP-bd"/>
</dbReference>
<dbReference type="InterPro" id="IPR001650">
    <property type="entry name" value="Helicase_C-like"/>
</dbReference>
<dbReference type="PANTHER" id="PTHR10799">
    <property type="entry name" value="SNF2/RAD54 HELICASE FAMILY"/>
    <property type="match status" value="1"/>
</dbReference>
<dbReference type="InterPro" id="IPR049730">
    <property type="entry name" value="SNF2/RAD54-like_C"/>
</dbReference>
<dbReference type="Pfam" id="PF00271">
    <property type="entry name" value="Helicase_C"/>
    <property type="match status" value="1"/>
</dbReference>
<dbReference type="SMART" id="SM00487">
    <property type="entry name" value="DEXDc"/>
    <property type="match status" value="1"/>
</dbReference>
<evidence type="ECO:0000259" key="3">
    <source>
        <dbReference type="PROSITE" id="PS51192"/>
    </source>
</evidence>
<comment type="caution">
    <text evidence="5">The sequence shown here is derived from an EMBL/GenBank/DDBJ whole genome shotgun (WGS) entry which is preliminary data.</text>
</comment>
<gene>
    <name evidence="5" type="ORF">ACFPFM_09185</name>
</gene>
<evidence type="ECO:0000256" key="2">
    <source>
        <dbReference type="SAM" id="MobiDB-lite"/>
    </source>
</evidence>
<feature type="region of interest" description="Disordered" evidence="2">
    <location>
        <begin position="58"/>
        <end position="99"/>
    </location>
</feature>
<dbReference type="Pfam" id="PF12419">
    <property type="entry name" value="DUF3670"/>
    <property type="match status" value="1"/>
</dbReference>
<keyword evidence="1 5" id="KW-0378">Hydrolase</keyword>
<dbReference type="Gene3D" id="3.40.50.10810">
    <property type="entry name" value="Tandem AAA-ATPase domain"/>
    <property type="match status" value="1"/>
</dbReference>
<feature type="region of interest" description="Disordered" evidence="2">
    <location>
        <begin position="222"/>
        <end position="243"/>
    </location>
</feature>
<dbReference type="EMBL" id="JBHSJB010000007">
    <property type="protein sequence ID" value="MFC5053927.1"/>
    <property type="molecule type" value="Genomic_DNA"/>
</dbReference>
<dbReference type="Pfam" id="PF00176">
    <property type="entry name" value="SNF2-rel_dom"/>
    <property type="match status" value="1"/>
</dbReference>
<keyword evidence="5" id="KW-0547">Nucleotide-binding</keyword>
<protein>
    <submittedName>
        <fullName evidence="5">DEAD/DEAH box helicase</fullName>
        <ecNumber evidence="5">3.6.4.-</ecNumber>
    </submittedName>
</protein>
<evidence type="ECO:0000313" key="5">
    <source>
        <dbReference type="EMBL" id="MFC5053927.1"/>
    </source>
</evidence>
<dbReference type="CDD" id="cd18793">
    <property type="entry name" value="SF2_C_SNF"/>
    <property type="match status" value="1"/>
</dbReference>
<evidence type="ECO:0000259" key="4">
    <source>
        <dbReference type="PROSITE" id="PS51194"/>
    </source>
</evidence>
<dbReference type="PROSITE" id="PS51192">
    <property type="entry name" value="HELICASE_ATP_BIND_1"/>
    <property type="match status" value="1"/>
</dbReference>
<dbReference type="PROSITE" id="PS51194">
    <property type="entry name" value="HELICASE_CTER"/>
    <property type="match status" value="1"/>
</dbReference>
<dbReference type="InterPro" id="IPR027417">
    <property type="entry name" value="P-loop_NTPase"/>
</dbReference>
<keyword evidence="5" id="KW-0347">Helicase</keyword>